<protein>
    <submittedName>
        <fullName evidence="3">Uncharacterized protein</fullName>
    </submittedName>
</protein>
<feature type="coiled-coil region" evidence="1">
    <location>
        <begin position="151"/>
        <end position="178"/>
    </location>
</feature>
<sequence length="483" mass="54043">MASRNPLSVILDQNKLTGPNYSDWIRNLKIILTYEKIAYTLDKTPPKEAPVNTTPDELEKLEKWLDHNLQVRCYMLASMSNELQRWHATVKELMTARMRDGASVHEHGIKMIGLIEKLLSLDLVISHELSTDIILLSLPSSFDNIVVNFNMNKLEATLEKLVNVLANYEATMKNEKSVFLMGSSSGSKKGPKKKGKKRSAPMKNIKPNKKLRPTKPNQSEHVCFHYNKPGHWRCNCKKYLAQKRSDKARRHSSSAADPLFFFLTSLHHVAGRLLFGPSSPLSSTGSRPSLCPSADAPLPMPPPSTDCDFLSSDTLCPHLQPRALADLGGKVTIFERKCRPSLCPSANTPLPTLLHSTGRDFLSSDTLCPHLQPRALADLRGKVVVIRLLFGSNLHSVFDPLPCYGSWSRDLRGRGEWYSFFGVHLFTNFRWLVVLLTSESPLLEFRQCSFQQGGSCCGVPLLQQPNLCPAAMILAVDQQEAEN</sequence>
<dbReference type="Proteomes" id="UP000734854">
    <property type="component" value="Unassembled WGS sequence"/>
</dbReference>
<keyword evidence="4" id="KW-1185">Reference proteome</keyword>
<evidence type="ECO:0000313" key="4">
    <source>
        <dbReference type="Proteomes" id="UP000734854"/>
    </source>
</evidence>
<dbReference type="AlphaFoldDB" id="A0A8J5C4V3"/>
<evidence type="ECO:0000256" key="2">
    <source>
        <dbReference type="SAM" id="MobiDB-lite"/>
    </source>
</evidence>
<evidence type="ECO:0000256" key="1">
    <source>
        <dbReference type="SAM" id="Coils"/>
    </source>
</evidence>
<accession>A0A8J5C4V3</accession>
<organism evidence="3 4">
    <name type="scientific">Zingiber officinale</name>
    <name type="common">Ginger</name>
    <name type="synonym">Amomum zingiber</name>
    <dbReference type="NCBI Taxonomy" id="94328"/>
    <lineage>
        <taxon>Eukaryota</taxon>
        <taxon>Viridiplantae</taxon>
        <taxon>Streptophyta</taxon>
        <taxon>Embryophyta</taxon>
        <taxon>Tracheophyta</taxon>
        <taxon>Spermatophyta</taxon>
        <taxon>Magnoliopsida</taxon>
        <taxon>Liliopsida</taxon>
        <taxon>Zingiberales</taxon>
        <taxon>Zingiberaceae</taxon>
        <taxon>Zingiber</taxon>
    </lineage>
</organism>
<reference evidence="3 4" key="1">
    <citation type="submission" date="2020-08" db="EMBL/GenBank/DDBJ databases">
        <title>Plant Genome Project.</title>
        <authorList>
            <person name="Zhang R.-G."/>
        </authorList>
    </citation>
    <scope>NUCLEOTIDE SEQUENCE [LARGE SCALE GENOMIC DNA]</scope>
    <source>
        <tissue evidence="3">Rhizome</tissue>
    </source>
</reference>
<dbReference type="EMBL" id="JACMSC010000022">
    <property type="protein sequence ID" value="KAG6468577.1"/>
    <property type="molecule type" value="Genomic_DNA"/>
</dbReference>
<name>A0A8J5C4V3_ZINOF</name>
<comment type="caution">
    <text evidence="3">The sequence shown here is derived from an EMBL/GenBank/DDBJ whole genome shotgun (WGS) entry which is preliminary data.</text>
</comment>
<feature type="region of interest" description="Disordered" evidence="2">
    <location>
        <begin position="181"/>
        <end position="218"/>
    </location>
</feature>
<proteinExistence type="predicted"/>
<dbReference type="Pfam" id="PF14223">
    <property type="entry name" value="Retrotran_gag_2"/>
    <property type="match status" value="1"/>
</dbReference>
<feature type="compositionally biased region" description="Basic residues" evidence="2">
    <location>
        <begin position="189"/>
        <end position="213"/>
    </location>
</feature>
<gene>
    <name evidence="3" type="ORF">ZIOFF_073265</name>
</gene>
<keyword evidence="1" id="KW-0175">Coiled coil</keyword>
<evidence type="ECO:0000313" key="3">
    <source>
        <dbReference type="EMBL" id="KAG6468577.1"/>
    </source>
</evidence>